<reference evidence="1" key="1">
    <citation type="submission" date="2016-12" db="EMBL/GenBank/DDBJ databases">
        <title>The genomes of Aspergillus section Nigri reveals drivers in fungal speciation.</title>
        <authorList>
            <consortium name="DOE Joint Genome Institute"/>
            <person name="Vesth T.C."/>
            <person name="Nybo J."/>
            <person name="Theobald S."/>
            <person name="Brandl J."/>
            <person name="Frisvad J.C."/>
            <person name="Nielsen K.F."/>
            <person name="Lyhne E.K."/>
            <person name="Kogle M.E."/>
            <person name="Kuo A."/>
            <person name="Riley R."/>
            <person name="Clum A."/>
            <person name="Nolan M."/>
            <person name="Lipzen A."/>
            <person name="Salamov A."/>
            <person name="Henrissat B."/>
            <person name="Wiebenga A."/>
            <person name="De Vries R.P."/>
            <person name="Grigoriev I.V."/>
            <person name="Mortensen U.H."/>
            <person name="Andersen M.R."/>
            <person name="Baker S.E."/>
        </authorList>
    </citation>
    <scope>NUCLEOTIDE SEQUENCE [LARGE SCALE GENOMIC DNA]</scope>
    <source>
        <strain evidence="1">CBS 113365</strain>
    </source>
</reference>
<dbReference type="Proteomes" id="UP000248405">
    <property type="component" value="Unassembled WGS sequence"/>
</dbReference>
<organism evidence="1 2">
    <name type="scientific">Aspergillus vadensis (strain CBS 113365 / IMI 142717 / IBT 24658)</name>
    <dbReference type="NCBI Taxonomy" id="1448311"/>
    <lineage>
        <taxon>Eukaryota</taxon>
        <taxon>Fungi</taxon>
        <taxon>Dikarya</taxon>
        <taxon>Ascomycota</taxon>
        <taxon>Pezizomycotina</taxon>
        <taxon>Eurotiomycetes</taxon>
        <taxon>Eurotiomycetidae</taxon>
        <taxon>Eurotiales</taxon>
        <taxon>Aspergillaceae</taxon>
        <taxon>Aspergillus</taxon>
        <taxon>Aspergillus subgen. Circumdati</taxon>
    </lineage>
</organism>
<evidence type="ECO:0000313" key="1">
    <source>
        <dbReference type="EMBL" id="PYH74884.1"/>
    </source>
</evidence>
<accession>A0A319BR02</accession>
<dbReference type="GeneID" id="37206789"/>
<proteinExistence type="predicted"/>
<dbReference type="RefSeq" id="XP_025568678.1">
    <property type="nucleotide sequence ID" value="XM_025702197.1"/>
</dbReference>
<name>A0A319BR02_ASPVC</name>
<sequence>MEHTCRVVCRTMKLHHHARRKSGEKKYIFSSLQHRCIFQKQQGEGKHHNRRVGFFCGSWRLHADIIYATNIFSLLVCVFFEQPDTQRTTGKLCLTGMSPSLTFPIRAPRQNDPMDSVLHAKGGESKKEKNVKKRVEEIYWHCKAMWQFLRAERRSPPHGLLPIHVPEN</sequence>
<evidence type="ECO:0000313" key="2">
    <source>
        <dbReference type="Proteomes" id="UP000248405"/>
    </source>
</evidence>
<keyword evidence="2" id="KW-1185">Reference proteome</keyword>
<protein>
    <submittedName>
        <fullName evidence="1">Uncharacterized protein</fullName>
    </submittedName>
</protein>
<dbReference type="AlphaFoldDB" id="A0A319BR02"/>
<dbReference type="EMBL" id="KZ821614">
    <property type="protein sequence ID" value="PYH74884.1"/>
    <property type="molecule type" value="Genomic_DNA"/>
</dbReference>
<gene>
    <name evidence="1" type="ORF">BO88DRAFT_24898</name>
</gene>